<dbReference type="OrthoDB" id="2084522at2"/>
<sequence>MNRKTEKQMWRIDVPIFRHPVIIQQLGIAIGIPFSLLILMVLIVSGNSIYTLYALGLIGTLFFLTWLFLIMVYRGQYAVEFTLDDKGVRCYTQTQQTKKNHLINTITVIFGLLSGKPTVVGAGLLAQSRQSVFLNWQRIRKVSYQPQRHTILLRGAWTENIALFCTAENYLQIEQIVKLKTKSLESH</sequence>
<organism evidence="2 3">
    <name type="scientific">Beggiatoa leptomitoformis</name>
    <dbReference type="NCBI Taxonomy" id="288004"/>
    <lineage>
        <taxon>Bacteria</taxon>
        <taxon>Pseudomonadati</taxon>
        <taxon>Pseudomonadota</taxon>
        <taxon>Gammaproteobacteria</taxon>
        <taxon>Thiotrichales</taxon>
        <taxon>Thiotrichaceae</taxon>
        <taxon>Beggiatoa</taxon>
    </lineage>
</organism>
<name>A0A2N9YGQ1_9GAMM</name>
<dbReference type="Proteomes" id="UP000234271">
    <property type="component" value="Chromosome"/>
</dbReference>
<gene>
    <name evidence="2" type="ORF">BLE401_13905</name>
</gene>
<dbReference type="AlphaFoldDB" id="A0A2N9YGQ1"/>
<feature type="transmembrane region" description="Helical" evidence="1">
    <location>
        <begin position="21"/>
        <end position="44"/>
    </location>
</feature>
<evidence type="ECO:0000313" key="3">
    <source>
        <dbReference type="Proteomes" id="UP000234271"/>
    </source>
</evidence>
<proteinExistence type="predicted"/>
<feature type="transmembrane region" description="Helical" evidence="1">
    <location>
        <begin position="50"/>
        <end position="73"/>
    </location>
</feature>
<evidence type="ECO:0000313" key="2">
    <source>
        <dbReference type="EMBL" id="AUI69674.1"/>
    </source>
</evidence>
<keyword evidence="1" id="KW-0812">Transmembrane</keyword>
<protein>
    <submittedName>
        <fullName evidence="2">Uncharacterized protein</fullName>
    </submittedName>
</protein>
<accession>A0A2N9YGQ1</accession>
<dbReference type="RefSeq" id="WP_062152563.1">
    <property type="nucleotide sequence ID" value="NZ_CP012373.2"/>
</dbReference>
<dbReference type="EMBL" id="CP018889">
    <property type="protein sequence ID" value="AUI69674.1"/>
    <property type="molecule type" value="Genomic_DNA"/>
</dbReference>
<keyword evidence="1" id="KW-1133">Transmembrane helix</keyword>
<reference evidence="3" key="1">
    <citation type="submission" date="2016-12" db="EMBL/GenBank/DDBJ databases">
        <title>Complete Genome Sequence of Beggiatoa leptomitiformis D-401.</title>
        <authorList>
            <person name="Fomenkov A."/>
            <person name="Vincze T."/>
            <person name="Grabovich M."/>
            <person name="Anton B.P."/>
            <person name="Dubinina G."/>
            <person name="Orlova M."/>
            <person name="Belousova E."/>
            <person name="Roberts R.J."/>
        </authorList>
    </citation>
    <scope>NUCLEOTIDE SEQUENCE [LARGE SCALE GENOMIC DNA]</scope>
    <source>
        <strain evidence="3">D-401</strain>
    </source>
</reference>
<keyword evidence="3" id="KW-1185">Reference proteome</keyword>
<keyword evidence="1" id="KW-0472">Membrane</keyword>
<evidence type="ECO:0000256" key="1">
    <source>
        <dbReference type="SAM" id="Phobius"/>
    </source>
</evidence>
<dbReference type="KEGG" id="blep:AL038_10370"/>